<name>A0A165FEY7_EXIGL</name>
<dbReference type="AlphaFoldDB" id="A0A165FEY7"/>
<feature type="chain" id="PRO_5012746076" evidence="2">
    <location>
        <begin position="16"/>
        <end position="344"/>
    </location>
</feature>
<feature type="signal peptide" evidence="2">
    <location>
        <begin position="1"/>
        <end position="15"/>
    </location>
</feature>
<reference evidence="3 4" key="1">
    <citation type="journal article" date="2016" name="Mol. Biol. Evol.">
        <title>Comparative Genomics of Early-Diverging Mushroom-Forming Fungi Provides Insights into the Origins of Lignocellulose Decay Capabilities.</title>
        <authorList>
            <person name="Nagy L.G."/>
            <person name="Riley R."/>
            <person name="Tritt A."/>
            <person name="Adam C."/>
            <person name="Daum C."/>
            <person name="Floudas D."/>
            <person name="Sun H."/>
            <person name="Yadav J.S."/>
            <person name="Pangilinan J."/>
            <person name="Larsson K.H."/>
            <person name="Matsuura K."/>
            <person name="Barry K."/>
            <person name="Labutti K."/>
            <person name="Kuo R."/>
            <person name="Ohm R.A."/>
            <person name="Bhattacharya S.S."/>
            <person name="Shirouzu T."/>
            <person name="Yoshinaga Y."/>
            <person name="Martin F.M."/>
            <person name="Grigoriev I.V."/>
            <person name="Hibbett D.S."/>
        </authorList>
    </citation>
    <scope>NUCLEOTIDE SEQUENCE [LARGE SCALE GENOMIC DNA]</scope>
    <source>
        <strain evidence="3 4">HHB12029</strain>
    </source>
</reference>
<keyword evidence="4" id="KW-1185">Reference proteome</keyword>
<protein>
    <submittedName>
        <fullName evidence="3">Uncharacterized protein</fullName>
    </submittedName>
</protein>
<proteinExistence type="predicted"/>
<dbReference type="OrthoDB" id="2564904at2759"/>
<feature type="region of interest" description="Disordered" evidence="1">
    <location>
        <begin position="297"/>
        <end position="317"/>
    </location>
</feature>
<dbReference type="EMBL" id="KV426087">
    <property type="protein sequence ID" value="KZV88882.1"/>
    <property type="molecule type" value="Genomic_DNA"/>
</dbReference>
<sequence>MLSVVLAALVAAVVAQPDGPNHPLNANPTDTSVQFFPYNRLPYQVDTSQPRIADDPNWRGPQAGYNQCNSTTEGPNSLCQTLIVNSIDDFCLWGGQAPNSVVGDVEGEMVVWCTKSGRGGRVSVAMRPYRRTLFADLGASLRSIPPGALKAVQFIRTPSYVSVTGHIDQTLINIKGDDEGGELDSGGQDTRGNPIGAVAYSTSMGSAHGVPTQSRTWHAFMGSNIFCQKLCDPKAPNAAGLCLGCEVNVPNEYKENVFESCLGDDQKPVQSGVSDAVPVCAALRHCLWRKPSSTWSLSASDHHHSPPRPPPLATLPPRRLVRAPAPRALARVVQFLPPAAPPHV</sequence>
<evidence type="ECO:0000256" key="1">
    <source>
        <dbReference type="SAM" id="MobiDB-lite"/>
    </source>
</evidence>
<dbReference type="STRING" id="1314781.A0A165FEY7"/>
<keyword evidence="2" id="KW-0732">Signal</keyword>
<dbReference type="Proteomes" id="UP000077266">
    <property type="component" value="Unassembled WGS sequence"/>
</dbReference>
<evidence type="ECO:0000313" key="4">
    <source>
        <dbReference type="Proteomes" id="UP000077266"/>
    </source>
</evidence>
<dbReference type="InParanoid" id="A0A165FEY7"/>
<organism evidence="3 4">
    <name type="scientific">Exidia glandulosa HHB12029</name>
    <dbReference type="NCBI Taxonomy" id="1314781"/>
    <lineage>
        <taxon>Eukaryota</taxon>
        <taxon>Fungi</taxon>
        <taxon>Dikarya</taxon>
        <taxon>Basidiomycota</taxon>
        <taxon>Agaricomycotina</taxon>
        <taxon>Agaricomycetes</taxon>
        <taxon>Auriculariales</taxon>
        <taxon>Exidiaceae</taxon>
        <taxon>Exidia</taxon>
    </lineage>
</organism>
<evidence type="ECO:0000256" key="2">
    <source>
        <dbReference type="SAM" id="SignalP"/>
    </source>
</evidence>
<gene>
    <name evidence="3" type="ORF">EXIGLDRAFT_162763</name>
</gene>
<evidence type="ECO:0000313" key="3">
    <source>
        <dbReference type="EMBL" id="KZV88882.1"/>
    </source>
</evidence>
<accession>A0A165FEY7</accession>